<protein>
    <submittedName>
        <fullName evidence="1">Uncharacterized protein</fullName>
    </submittedName>
</protein>
<reference evidence="1 2" key="1">
    <citation type="journal article" date="2011" name="Genome Res.">
        <title>Phylogeny-wide analysis of social amoeba genomes highlights ancient origins for complex intercellular communication.</title>
        <authorList>
            <person name="Heidel A.J."/>
            <person name="Lawal H.M."/>
            <person name="Felder M."/>
            <person name="Schilde C."/>
            <person name="Helps N.R."/>
            <person name="Tunggal B."/>
            <person name="Rivero F."/>
            <person name="John U."/>
            <person name="Schleicher M."/>
            <person name="Eichinger L."/>
            <person name="Platzer M."/>
            <person name="Noegel A.A."/>
            <person name="Schaap P."/>
            <person name="Gloeckner G."/>
        </authorList>
    </citation>
    <scope>NUCLEOTIDE SEQUENCE [LARGE SCALE GENOMIC DNA]</scope>
    <source>
        <strain evidence="2">ATCC 26659 / Pp 5 / PN500</strain>
    </source>
</reference>
<name>D3B3N1_HETP5</name>
<dbReference type="GeneID" id="31358522"/>
<evidence type="ECO:0000313" key="1">
    <source>
        <dbReference type="EMBL" id="EFA83929.1"/>
    </source>
</evidence>
<dbReference type="RefSeq" id="XP_020436046.1">
    <property type="nucleotide sequence ID" value="XM_020573974.1"/>
</dbReference>
<dbReference type="InParanoid" id="D3B3N1"/>
<gene>
    <name evidence="1" type="ORF">PPL_02999</name>
</gene>
<keyword evidence="2" id="KW-1185">Reference proteome</keyword>
<accession>D3B3N1</accession>
<dbReference type="EMBL" id="ADBJ01000010">
    <property type="protein sequence ID" value="EFA83929.1"/>
    <property type="molecule type" value="Genomic_DNA"/>
</dbReference>
<organism evidence="1 2">
    <name type="scientific">Heterostelium pallidum (strain ATCC 26659 / Pp 5 / PN500)</name>
    <name type="common">Cellular slime mold</name>
    <name type="synonym">Polysphondylium pallidum</name>
    <dbReference type="NCBI Taxonomy" id="670386"/>
    <lineage>
        <taxon>Eukaryota</taxon>
        <taxon>Amoebozoa</taxon>
        <taxon>Evosea</taxon>
        <taxon>Eumycetozoa</taxon>
        <taxon>Dictyostelia</taxon>
        <taxon>Acytosteliales</taxon>
        <taxon>Acytosteliaceae</taxon>
        <taxon>Heterostelium</taxon>
    </lineage>
</organism>
<dbReference type="Proteomes" id="UP000001396">
    <property type="component" value="Unassembled WGS sequence"/>
</dbReference>
<evidence type="ECO:0000313" key="2">
    <source>
        <dbReference type="Proteomes" id="UP000001396"/>
    </source>
</evidence>
<proteinExistence type="predicted"/>
<sequence>MSSIDNALSELIREVSGEDMCVVQDYRMCLVTTTRTLESIYTYFSVYKTREITSKESVCKQINYYIDKIEKDISEQKRVFSAITKVLFTLLADAIGTKNEAIHKMRTNIPLLLNNILF</sequence>
<dbReference type="AlphaFoldDB" id="D3B3N1"/>
<comment type="caution">
    <text evidence="1">The sequence shown here is derived from an EMBL/GenBank/DDBJ whole genome shotgun (WGS) entry which is preliminary data.</text>
</comment>